<proteinExistence type="predicted"/>
<dbReference type="AlphaFoldDB" id="A0A1F8GR89"/>
<dbReference type="InterPro" id="IPR036514">
    <property type="entry name" value="SGNH_hydro_sf"/>
</dbReference>
<evidence type="ECO:0000313" key="3">
    <source>
        <dbReference type="Proteomes" id="UP000179047"/>
    </source>
</evidence>
<feature type="domain" description="SGNH hydrolase-type esterase" evidence="1">
    <location>
        <begin position="12"/>
        <end position="193"/>
    </location>
</feature>
<dbReference type="SUPFAM" id="SSF52266">
    <property type="entry name" value="SGNH hydrolase"/>
    <property type="match status" value="1"/>
</dbReference>
<protein>
    <recommendedName>
        <fullName evidence="1">SGNH hydrolase-type esterase domain-containing protein</fullName>
    </recommendedName>
</protein>
<reference evidence="2 3" key="1">
    <citation type="journal article" date="2016" name="Nat. Commun.">
        <title>Thousands of microbial genomes shed light on interconnected biogeochemical processes in an aquifer system.</title>
        <authorList>
            <person name="Anantharaman K."/>
            <person name="Brown C.T."/>
            <person name="Hug L.A."/>
            <person name="Sharon I."/>
            <person name="Castelle C.J."/>
            <person name="Probst A.J."/>
            <person name="Thomas B.C."/>
            <person name="Singh A."/>
            <person name="Wilkins M.J."/>
            <person name="Karaoz U."/>
            <person name="Brodie E.L."/>
            <person name="Williams K.H."/>
            <person name="Hubbard S.S."/>
            <person name="Banfield J.F."/>
        </authorList>
    </citation>
    <scope>NUCLEOTIDE SEQUENCE [LARGE SCALE GENOMIC DNA]</scope>
</reference>
<comment type="caution">
    <text evidence="2">The sequence shown here is derived from an EMBL/GenBank/DDBJ whole genome shotgun (WGS) entry which is preliminary data.</text>
</comment>
<dbReference type="EMBL" id="MGKP01000029">
    <property type="protein sequence ID" value="OGN27500.1"/>
    <property type="molecule type" value="Genomic_DNA"/>
</dbReference>
<name>A0A1F8GR89_9BACT</name>
<evidence type="ECO:0000259" key="1">
    <source>
        <dbReference type="Pfam" id="PF13472"/>
    </source>
</evidence>
<organism evidence="2 3">
    <name type="scientific">Candidatus Yanofskybacteria bacterium RIFCSPLOWO2_01_FULL_49_25</name>
    <dbReference type="NCBI Taxonomy" id="1802701"/>
    <lineage>
        <taxon>Bacteria</taxon>
        <taxon>Candidatus Yanofskyibacteriota</taxon>
    </lineage>
</organism>
<accession>A0A1F8GR89</accession>
<dbReference type="Proteomes" id="UP000179047">
    <property type="component" value="Unassembled WGS sequence"/>
</dbReference>
<gene>
    <name evidence="2" type="ORF">A3A33_04725</name>
</gene>
<dbReference type="Pfam" id="PF13472">
    <property type="entry name" value="Lipase_GDSL_2"/>
    <property type="match status" value="1"/>
</dbReference>
<dbReference type="InterPro" id="IPR013830">
    <property type="entry name" value="SGNH_hydro"/>
</dbReference>
<evidence type="ECO:0000313" key="2">
    <source>
        <dbReference type="EMBL" id="OGN27500.1"/>
    </source>
</evidence>
<sequence>MNTNTRAKRILFYGDSLAFGKKPSVPERLDGRFTRVIQNTLGSDFEIIEEGLRARTLSGENTFFPERNGLDQFGPIFGSHLPIDLLVLMLGTNDCNKTGDKTKQEYHKALNMYLEKMNVWCKQFFIETVSLVLIIAPPHINGAELVHDKLMFSIFGEDAERKSKLLPEIYEKFCKEYNLAYFNADAICTTAKGEGIHLDPENNKILGEALALKIRNIFKEHDQSDSF</sequence>
<dbReference type="STRING" id="1802701.A3A33_04725"/>
<dbReference type="Gene3D" id="3.40.50.1110">
    <property type="entry name" value="SGNH hydrolase"/>
    <property type="match status" value="1"/>
</dbReference>